<organism evidence="3">
    <name type="scientific">Onchocerca ochengi</name>
    <name type="common">Filarial nematode worm</name>
    <dbReference type="NCBI Taxonomy" id="42157"/>
    <lineage>
        <taxon>Eukaryota</taxon>
        <taxon>Metazoa</taxon>
        <taxon>Ecdysozoa</taxon>
        <taxon>Nematoda</taxon>
        <taxon>Chromadorea</taxon>
        <taxon>Rhabditida</taxon>
        <taxon>Spirurina</taxon>
        <taxon>Spiruromorpha</taxon>
        <taxon>Filarioidea</taxon>
        <taxon>Onchocercidae</taxon>
        <taxon>Onchocerca</taxon>
    </lineage>
</organism>
<evidence type="ECO:0000313" key="1">
    <source>
        <dbReference type="EMBL" id="VDM98067.1"/>
    </source>
</evidence>
<reference evidence="1 2" key="2">
    <citation type="submission" date="2018-08" db="EMBL/GenBank/DDBJ databases">
        <authorList>
            <person name="Laetsch R D."/>
            <person name="Stevens L."/>
            <person name="Kumar S."/>
            <person name="Blaxter L. M."/>
        </authorList>
    </citation>
    <scope>NUCLEOTIDE SEQUENCE [LARGE SCALE GENOMIC DNA]</scope>
</reference>
<dbReference type="AlphaFoldDB" id="A0A182EVC2"/>
<evidence type="ECO:0000313" key="3">
    <source>
        <dbReference type="WBParaSite" id="nOo.2.0.1.t12111-RA"/>
    </source>
</evidence>
<dbReference type="Proteomes" id="UP000271087">
    <property type="component" value="Unassembled WGS sequence"/>
</dbReference>
<protein>
    <submittedName>
        <fullName evidence="3">Ovule protein</fullName>
    </submittedName>
</protein>
<sequence>MASLEHNDEVQEQFLTVTQQSNAMIMYVKNQEMEEKRTDESNLSMQAESCIATAELQTAEQMRKEENRSGSAVKIAAKKVLMKQTENEMKISDSSKGDHNNEDNLSIKYLSVAKFDGTIRNENNSPK</sequence>
<name>A0A182EVC2_ONCOC</name>
<reference evidence="3" key="1">
    <citation type="submission" date="2016-06" db="UniProtKB">
        <authorList>
            <consortium name="WormBaseParasite"/>
        </authorList>
    </citation>
    <scope>IDENTIFICATION</scope>
</reference>
<proteinExistence type="predicted"/>
<accession>A0A182EVC2</accession>
<keyword evidence="2" id="KW-1185">Reference proteome</keyword>
<gene>
    <name evidence="1" type="ORF">NOO_LOCUS12111</name>
</gene>
<evidence type="ECO:0000313" key="2">
    <source>
        <dbReference type="Proteomes" id="UP000271087"/>
    </source>
</evidence>
<dbReference type="WBParaSite" id="nOo.2.0.1.t12111-RA">
    <property type="protein sequence ID" value="nOo.2.0.1.t12111-RA"/>
    <property type="gene ID" value="nOo.2.0.1.g12111"/>
</dbReference>
<dbReference type="EMBL" id="UYRW01009700">
    <property type="protein sequence ID" value="VDM98067.1"/>
    <property type="molecule type" value="Genomic_DNA"/>
</dbReference>